<name>A0A3N6MYY2_NATCH</name>
<keyword evidence="2" id="KW-1185">Reference proteome</keyword>
<dbReference type="Proteomes" id="UP000281431">
    <property type="component" value="Unassembled WGS sequence"/>
</dbReference>
<protein>
    <submittedName>
        <fullName evidence="1">Uncharacterized protein</fullName>
    </submittedName>
</protein>
<reference evidence="1 2" key="1">
    <citation type="submission" date="2018-10" db="EMBL/GenBank/DDBJ databases">
        <title>Natrarchaeobius chitinivorans gen. nov., sp. nov., and Natrarchaeobius haloalkaliphilus sp. nov., alkaliphilic, chitin-utilizing haloarchaea from hypersaline alkaline lakes.</title>
        <authorList>
            <person name="Sorokin D.Y."/>
            <person name="Elcheninov A.G."/>
            <person name="Kostrikina N.A."/>
            <person name="Bale N.J."/>
            <person name="Sinninghe Damste J.S."/>
            <person name="Khijniak T.V."/>
            <person name="Kublanov I.V."/>
            <person name="Toshchakov S.V."/>
        </authorList>
    </citation>
    <scope>NUCLEOTIDE SEQUENCE [LARGE SCALE GENOMIC DNA]</scope>
    <source>
        <strain evidence="1 2">AArcht7</strain>
    </source>
</reference>
<gene>
    <name evidence="1" type="ORF">EA472_05130</name>
</gene>
<evidence type="ECO:0000313" key="2">
    <source>
        <dbReference type="Proteomes" id="UP000281431"/>
    </source>
</evidence>
<dbReference type="EMBL" id="REFZ01000003">
    <property type="protein sequence ID" value="RQH01712.1"/>
    <property type="molecule type" value="Genomic_DNA"/>
</dbReference>
<comment type="caution">
    <text evidence="1">The sequence shown here is derived from an EMBL/GenBank/DDBJ whole genome shotgun (WGS) entry which is preliminary data.</text>
</comment>
<sequence>MDRPELVDRPLLVGRLGPAEPRSGDVVEALLEVGSTIFEVDSRPVVVLDERPNRAARDARAVVSSSRWTTPTDVSKVAFVRAVTVTTGSNSRVASGSGIDAGSRLATSAIASTRGALEPFVGWMGRNPSSQRISIRPL</sequence>
<evidence type="ECO:0000313" key="1">
    <source>
        <dbReference type="EMBL" id="RQH01712.1"/>
    </source>
</evidence>
<dbReference type="AlphaFoldDB" id="A0A3N6MYY2"/>
<organism evidence="1 2">
    <name type="scientific">Natrarchaeobius chitinivorans</name>
    <dbReference type="NCBI Taxonomy" id="1679083"/>
    <lineage>
        <taxon>Archaea</taxon>
        <taxon>Methanobacteriati</taxon>
        <taxon>Methanobacteriota</taxon>
        <taxon>Stenosarchaea group</taxon>
        <taxon>Halobacteria</taxon>
        <taxon>Halobacteriales</taxon>
        <taxon>Natrialbaceae</taxon>
        <taxon>Natrarchaeobius</taxon>
    </lineage>
</organism>
<accession>A0A3N6MYY2</accession>
<proteinExistence type="predicted"/>